<dbReference type="InterPro" id="IPR011108">
    <property type="entry name" value="RMMBL"/>
</dbReference>
<dbReference type="OrthoDB" id="9803916at2"/>
<dbReference type="AlphaFoldDB" id="Q1MRN6"/>
<proteinExistence type="predicted"/>
<dbReference type="CDD" id="cd16295">
    <property type="entry name" value="TTHA0252-CPSF-like_MBL-fold"/>
    <property type="match status" value="1"/>
</dbReference>
<reference evidence="4 5" key="1">
    <citation type="submission" date="2005-11" db="EMBL/GenBank/DDBJ databases">
        <title>The complete genome sequence of Lawsonia intracellularis: the causative agent of proliferative enteropathy.</title>
        <authorList>
            <person name="Kaur K."/>
            <person name="Zhang Q."/>
            <person name="Beckler D."/>
            <person name="Munir S."/>
            <person name="Li L."/>
            <person name="Kinsley K."/>
            <person name="Herron L."/>
            <person name="Peterson A."/>
            <person name="May B."/>
            <person name="Singh S."/>
            <person name="Gebhart C."/>
            <person name="Kapur V."/>
        </authorList>
    </citation>
    <scope>NUCLEOTIDE SEQUENCE [LARGE SCALE GENOMIC DNA]</scope>
    <source>
        <strain evidence="4 5">PHE/MN1-00</strain>
    </source>
</reference>
<name>Q1MRN6_LAWIP</name>
<dbReference type="Pfam" id="PF10996">
    <property type="entry name" value="Beta-Casp"/>
    <property type="match status" value="1"/>
</dbReference>
<gene>
    <name evidence="4" type="ordered locus">LI0284</name>
</gene>
<protein>
    <submittedName>
        <fullName evidence="4">Predicted exonuclease of the beta-lactamase fold involved in RNA processing</fullName>
    </submittedName>
</protein>
<feature type="domain" description="Metallo-beta-lactamase" evidence="2">
    <location>
        <begin position="13"/>
        <end position="250"/>
    </location>
</feature>
<dbReference type="SMART" id="SM00849">
    <property type="entry name" value="Lactamase_B"/>
    <property type="match status" value="1"/>
</dbReference>
<organism evidence="4 5">
    <name type="scientific">Lawsonia intracellularis (strain PHE/MN1-00)</name>
    <dbReference type="NCBI Taxonomy" id="363253"/>
    <lineage>
        <taxon>Bacteria</taxon>
        <taxon>Pseudomonadati</taxon>
        <taxon>Thermodesulfobacteriota</taxon>
        <taxon>Desulfovibrionia</taxon>
        <taxon>Desulfovibrionales</taxon>
        <taxon>Desulfovibrionaceae</taxon>
        <taxon>Lawsonia</taxon>
    </lineage>
</organism>
<dbReference type="Gene3D" id="3.40.50.10890">
    <property type="match status" value="1"/>
</dbReference>
<dbReference type="Pfam" id="PF00753">
    <property type="entry name" value="Lactamase_B"/>
    <property type="match status" value="1"/>
</dbReference>
<dbReference type="SUPFAM" id="SSF56281">
    <property type="entry name" value="Metallo-hydrolase/oxidoreductase"/>
    <property type="match status" value="1"/>
</dbReference>
<dbReference type="KEGG" id="lip:LI0284"/>
<dbReference type="PANTHER" id="PTHR11203:SF37">
    <property type="entry name" value="INTEGRATOR COMPLEX SUBUNIT 11"/>
    <property type="match status" value="1"/>
</dbReference>
<sequence>MKITFLGAAKTVTGSCYLIEACGIMFTVDCGMFQGNSIIEKRNFEIQHYHAKELQFILLTHAHIDHSGLLPKIVKEGFHGRIYCTAPTKDLATLMLEDSAHINEMEAQWKNKKYARHGKIEKEVLPLYTVEEAQNVSPLFTPVSYNTMFEPHPGIQVTYHDAGHILGAAFLELVIKEEGKEVRLVFSGDLGRTDSLLMHEPMTPPQADFLFIESTYGDRNHKIDQATFDELVDAIHYSWTHNSKTIIPAFAVGRTQEILYCLYLLKQQNRIPDIPIFLDSPLAIQTTKIFETYNSYLKFNDHPSFKTILDGLSVKYTPSVKESKEINELKGSAIIISASGMCNAGRIKHHLFNNAWKTGVSIVFVGYQAVGTLGRKIVDGAKTVRIFGEDVAIKAKVYTLGGFSAHAGQQQLLDWIGRMYQPQMEVLLVHGEEKAQEVFSKLIQQKYGLTVYIPSYLEQLELTAESQKVIVSESKNIQPVEWSKLTDTIKNNFNNINLKLKNIAQKPWETQICMYDRLVELNQEIESFLNYNK</sequence>
<dbReference type="RefSeq" id="WP_011526369.1">
    <property type="nucleotide sequence ID" value="NC_008011.1"/>
</dbReference>
<keyword evidence="4" id="KW-0269">Exonuclease</keyword>
<keyword evidence="5" id="KW-1185">Reference proteome</keyword>
<dbReference type="PANTHER" id="PTHR11203">
    <property type="entry name" value="CLEAVAGE AND POLYADENYLATION SPECIFICITY FACTOR FAMILY MEMBER"/>
    <property type="match status" value="1"/>
</dbReference>
<evidence type="ECO:0000256" key="1">
    <source>
        <dbReference type="ARBA" id="ARBA00022801"/>
    </source>
</evidence>
<keyword evidence="1" id="KW-0378">Hydrolase</keyword>
<dbReference type="Proteomes" id="UP000002430">
    <property type="component" value="Chromosome"/>
</dbReference>
<dbReference type="InterPro" id="IPR050698">
    <property type="entry name" value="MBL"/>
</dbReference>
<dbReference type="GO" id="GO:0004521">
    <property type="term" value="F:RNA endonuclease activity"/>
    <property type="evidence" value="ECO:0007669"/>
    <property type="project" value="TreeGrafter"/>
</dbReference>
<dbReference type="STRING" id="363253.LI0284"/>
<evidence type="ECO:0000313" key="4">
    <source>
        <dbReference type="EMBL" id="CAJ54340.1"/>
    </source>
</evidence>
<dbReference type="InterPro" id="IPR001279">
    <property type="entry name" value="Metallo-B-lactamas"/>
</dbReference>
<dbReference type="GO" id="GO:0004527">
    <property type="term" value="F:exonuclease activity"/>
    <property type="evidence" value="ECO:0007669"/>
    <property type="project" value="UniProtKB-KW"/>
</dbReference>
<feature type="domain" description="Beta-Casp" evidence="3">
    <location>
        <begin position="255"/>
        <end position="377"/>
    </location>
</feature>
<evidence type="ECO:0000313" key="5">
    <source>
        <dbReference type="Proteomes" id="UP000002430"/>
    </source>
</evidence>
<dbReference type="HOGENOM" id="CLU_009673_5_2_7"/>
<evidence type="ECO:0000259" key="3">
    <source>
        <dbReference type="SMART" id="SM01027"/>
    </source>
</evidence>
<accession>Q1MRN6</accession>
<dbReference type="eggNOG" id="COG1236">
    <property type="taxonomic scope" value="Bacteria"/>
</dbReference>
<dbReference type="Gene3D" id="3.60.15.10">
    <property type="entry name" value="Ribonuclease Z/Hydroxyacylglutathione hydrolase-like"/>
    <property type="match status" value="1"/>
</dbReference>
<dbReference type="InterPro" id="IPR036866">
    <property type="entry name" value="RibonucZ/Hydroxyglut_hydro"/>
</dbReference>
<dbReference type="InterPro" id="IPR022712">
    <property type="entry name" value="Beta_Casp"/>
</dbReference>
<evidence type="ECO:0000259" key="2">
    <source>
        <dbReference type="SMART" id="SM00849"/>
    </source>
</evidence>
<dbReference type="Pfam" id="PF07521">
    <property type="entry name" value="RMMBL"/>
    <property type="match status" value="1"/>
</dbReference>
<dbReference type="EMBL" id="AM180252">
    <property type="protein sequence ID" value="CAJ54340.1"/>
    <property type="molecule type" value="Genomic_DNA"/>
</dbReference>
<keyword evidence="4" id="KW-0540">Nuclease</keyword>
<dbReference type="SMART" id="SM01027">
    <property type="entry name" value="Beta-Casp"/>
    <property type="match status" value="1"/>
</dbReference>